<dbReference type="OrthoDB" id="6243993at2759"/>
<evidence type="ECO:0000256" key="4">
    <source>
        <dbReference type="ARBA" id="ARBA00022771"/>
    </source>
</evidence>
<organism evidence="12">
    <name type="scientific">Rodentolepis nana</name>
    <name type="common">Dwarf tapeworm</name>
    <name type="synonym">Hymenolepis nana</name>
    <dbReference type="NCBI Taxonomy" id="102285"/>
    <lineage>
        <taxon>Eukaryota</taxon>
        <taxon>Metazoa</taxon>
        <taxon>Spiralia</taxon>
        <taxon>Lophotrochozoa</taxon>
        <taxon>Platyhelminthes</taxon>
        <taxon>Cestoda</taxon>
        <taxon>Eucestoda</taxon>
        <taxon>Cyclophyllidea</taxon>
        <taxon>Hymenolepididae</taxon>
        <taxon>Rodentolepis</taxon>
    </lineage>
</organism>
<evidence type="ECO:0000256" key="7">
    <source>
        <dbReference type="PROSITE-ProRule" id="PRU00042"/>
    </source>
</evidence>
<dbReference type="PANTHER" id="PTHR24376">
    <property type="entry name" value="ZINC FINGER PROTEIN"/>
    <property type="match status" value="1"/>
</dbReference>
<dbReference type="GO" id="GO:0005634">
    <property type="term" value="C:nucleus"/>
    <property type="evidence" value="ECO:0007669"/>
    <property type="project" value="UniProtKB-SubCell"/>
</dbReference>
<dbReference type="AlphaFoldDB" id="A0A0R3T821"/>
<evidence type="ECO:0000256" key="6">
    <source>
        <dbReference type="ARBA" id="ARBA00023242"/>
    </source>
</evidence>
<dbReference type="EMBL" id="UZAE01001802">
    <property type="protein sequence ID" value="VDN99067.1"/>
    <property type="molecule type" value="Genomic_DNA"/>
</dbReference>
<reference evidence="10 11" key="2">
    <citation type="submission" date="2018-11" db="EMBL/GenBank/DDBJ databases">
        <authorList>
            <consortium name="Pathogen Informatics"/>
        </authorList>
    </citation>
    <scope>NUCLEOTIDE SEQUENCE [LARGE SCALE GENOMIC DNA]</scope>
</reference>
<name>A0A0R3T821_RODNA</name>
<keyword evidence="5" id="KW-0862">Zinc</keyword>
<protein>
    <submittedName>
        <fullName evidence="12">C2H2-type domain-containing protein</fullName>
    </submittedName>
</protein>
<evidence type="ECO:0000256" key="5">
    <source>
        <dbReference type="ARBA" id="ARBA00022833"/>
    </source>
</evidence>
<keyword evidence="3" id="KW-0677">Repeat</keyword>
<dbReference type="PANTHER" id="PTHR24376:SF235">
    <property type="entry name" value="C2H2-TYPE DOMAIN-CONTAINING PROTEIN"/>
    <property type="match status" value="1"/>
</dbReference>
<dbReference type="PROSITE" id="PS00028">
    <property type="entry name" value="ZINC_FINGER_C2H2_1"/>
    <property type="match status" value="3"/>
</dbReference>
<dbReference type="GO" id="GO:0001228">
    <property type="term" value="F:DNA-binding transcription activator activity, RNA polymerase II-specific"/>
    <property type="evidence" value="ECO:0007669"/>
    <property type="project" value="TreeGrafter"/>
</dbReference>
<dbReference type="InterPro" id="IPR036236">
    <property type="entry name" value="Znf_C2H2_sf"/>
</dbReference>
<evidence type="ECO:0000313" key="12">
    <source>
        <dbReference type="WBParaSite" id="HNAJ_0000320901-mRNA-1"/>
    </source>
</evidence>
<gene>
    <name evidence="10" type="ORF">HNAJ_LOCUS3208</name>
</gene>
<keyword evidence="2" id="KW-0479">Metal-binding</keyword>
<dbReference type="Pfam" id="PF00096">
    <property type="entry name" value="zf-C2H2"/>
    <property type="match status" value="3"/>
</dbReference>
<accession>A0A0R3T821</accession>
<dbReference type="Proteomes" id="UP000278807">
    <property type="component" value="Unassembled WGS sequence"/>
</dbReference>
<feature type="domain" description="C2H2-type" evidence="9">
    <location>
        <begin position="259"/>
        <end position="287"/>
    </location>
</feature>
<comment type="subcellular location">
    <subcellularLocation>
        <location evidence="1">Nucleus</location>
    </subcellularLocation>
</comment>
<dbReference type="SUPFAM" id="SSF57667">
    <property type="entry name" value="beta-beta-alpha zinc fingers"/>
    <property type="match status" value="1"/>
</dbReference>
<feature type="region of interest" description="Disordered" evidence="8">
    <location>
        <begin position="60"/>
        <end position="105"/>
    </location>
</feature>
<keyword evidence="4 7" id="KW-0863">Zinc-finger</keyword>
<reference evidence="12" key="1">
    <citation type="submission" date="2017-02" db="UniProtKB">
        <authorList>
            <consortium name="WormBaseParasite"/>
        </authorList>
    </citation>
    <scope>IDENTIFICATION</scope>
</reference>
<feature type="compositionally biased region" description="Basic residues" evidence="8">
    <location>
        <begin position="95"/>
        <end position="105"/>
    </location>
</feature>
<keyword evidence="6" id="KW-0539">Nucleus</keyword>
<dbReference type="SMART" id="SM00355">
    <property type="entry name" value="ZnF_C2H2"/>
    <property type="match status" value="5"/>
</dbReference>
<evidence type="ECO:0000256" key="1">
    <source>
        <dbReference type="ARBA" id="ARBA00004123"/>
    </source>
</evidence>
<evidence type="ECO:0000313" key="11">
    <source>
        <dbReference type="Proteomes" id="UP000278807"/>
    </source>
</evidence>
<feature type="region of interest" description="Disordered" evidence="8">
    <location>
        <begin position="342"/>
        <end position="389"/>
    </location>
</feature>
<dbReference type="Gene3D" id="3.30.160.60">
    <property type="entry name" value="Classic Zinc Finger"/>
    <property type="match status" value="2"/>
</dbReference>
<evidence type="ECO:0000313" key="10">
    <source>
        <dbReference type="EMBL" id="VDN99067.1"/>
    </source>
</evidence>
<proteinExistence type="predicted"/>
<feature type="domain" description="C2H2-type" evidence="9">
    <location>
        <begin position="288"/>
        <end position="311"/>
    </location>
</feature>
<dbReference type="InterPro" id="IPR013087">
    <property type="entry name" value="Znf_C2H2_type"/>
</dbReference>
<dbReference type="GO" id="GO:0008270">
    <property type="term" value="F:zinc ion binding"/>
    <property type="evidence" value="ECO:0007669"/>
    <property type="project" value="UniProtKB-KW"/>
</dbReference>
<evidence type="ECO:0000256" key="2">
    <source>
        <dbReference type="ARBA" id="ARBA00022723"/>
    </source>
</evidence>
<dbReference type="WBParaSite" id="HNAJ_0000320901-mRNA-1">
    <property type="protein sequence ID" value="HNAJ_0000320901-mRNA-1"/>
    <property type="gene ID" value="HNAJ_0000320901"/>
</dbReference>
<keyword evidence="11" id="KW-1185">Reference proteome</keyword>
<evidence type="ECO:0000256" key="8">
    <source>
        <dbReference type="SAM" id="MobiDB-lite"/>
    </source>
</evidence>
<evidence type="ECO:0000259" key="9">
    <source>
        <dbReference type="PROSITE" id="PS50157"/>
    </source>
</evidence>
<dbReference type="GO" id="GO:0000978">
    <property type="term" value="F:RNA polymerase II cis-regulatory region sequence-specific DNA binding"/>
    <property type="evidence" value="ECO:0007669"/>
    <property type="project" value="TreeGrafter"/>
</dbReference>
<sequence length="389" mass="44736">MLGFNSSKIGSKIRWVDPANLDDIKPELEIAGARLHDVAKADMENEVGYGSEVEHILRPDTDGYAVANNGQTGEKKENGSPILKSSPEDSQTLPRRGRGRPKKQKRAIYLHDRIEKVESWIPSDDDSGVHNYMCPNCGKGYYYYMKLHSHMRRVHNCELPPSRRQCQVRGANRQPIHRSPSTDLHEHQEVHEQGLELRDADFRCPVCRQIFLVDFLPGHMRDSHKHFPPELCYFCDTSFPSAELTQQHIEFNHLKPALYTCHECSKMFSDLPEFRDHMLQIHQSDTTYKCDHCDRVFAWKKYLRQHIRQEHPSGGAVFSMRNNFHSERTSLTTACDKQQQGLLDEIAVRPEDSKQQQKEEEEEPKDPSIAAKQESSTSNGDTDSASLQL</sequence>
<dbReference type="STRING" id="102285.A0A0R3T821"/>
<feature type="domain" description="C2H2-type" evidence="9">
    <location>
        <begin position="132"/>
        <end position="160"/>
    </location>
</feature>
<dbReference type="PROSITE" id="PS50157">
    <property type="entry name" value="ZINC_FINGER_C2H2_2"/>
    <property type="match status" value="3"/>
</dbReference>
<feature type="compositionally biased region" description="Basic and acidic residues" evidence="8">
    <location>
        <begin position="346"/>
        <end position="358"/>
    </location>
</feature>
<feature type="compositionally biased region" description="Polar residues" evidence="8">
    <location>
        <begin position="373"/>
        <end position="389"/>
    </location>
</feature>
<evidence type="ECO:0000256" key="3">
    <source>
        <dbReference type="ARBA" id="ARBA00022737"/>
    </source>
</evidence>